<dbReference type="PROSITE" id="PS00216">
    <property type="entry name" value="SUGAR_TRANSPORT_1"/>
    <property type="match status" value="1"/>
</dbReference>
<keyword evidence="2" id="KW-0813">Transport</keyword>
<feature type="transmembrane region" description="Helical" evidence="7">
    <location>
        <begin position="21"/>
        <end position="44"/>
    </location>
</feature>
<feature type="transmembrane region" description="Helical" evidence="7">
    <location>
        <begin position="480"/>
        <end position="499"/>
    </location>
</feature>
<protein>
    <submittedName>
        <fullName evidence="9">MFS transporter</fullName>
    </submittedName>
</protein>
<dbReference type="Pfam" id="PF07690">
    <property type="entry name" value="MFS_1"/>
    <property type="match status" value="1"/>
</dbReference>
<dbReference type="InterPro" id="IPR020846">
    <property type="entry name" value="MFS_dom"/>
</dbReference>
<dbReference type="PANTHER" id="PTHR42718:SF47">
    <property type="entry name" value="METHYL VIOLOGEN RESISTANCE PROTEIN SMVA"/>
    <property type="match status" value="1"/>
</dbReference>
<keyword evidence="6 7" id="KW-0472">Membrane</keyword>
<feature type="transmembrane region" description="Helical" evidence="7">
    <location>
        <begin position="89"/>
        <end position="108"/>
    </location>
</feature>
<evidence type="ECO:0000256" key="3">
    <source>
        <dbReference type="ARBA" id="ARBA00022475"/>
    </source>
</evidence>
<keyword evidence="3" id="KW-1003">Cell membrane</keyword>
<evidence type="ECO:0000313" key="9">
    <source>
        <dbReference type="EMBL" id="RJO69084.1"/>
    </source>
</evidence>
<dbReference type="EMBL" id="QZFU01000045">
    <property type="protein sequence ID" value="RJO69084.1"/>
    <property type="molecule type" value="Genomic_DNA"/>
</dbReference>
<dbReference type="PROSITE" id="PS50850">
    <property type="entry name" value="MFS"/>
    <property type="match status" value="1"/>
</dbReference>
<dbReference type="Proteomes" id="UP000266677">
    <property type="component" value="Unassembled WGS sequence"/>
</dbReference>
<feature type="transmembrane region" description="Helical" evidence="7">
    <location>
        <begin position="209"/>
        <end position="228"/>
    </location>
</feature>
<feature type="transmembrane region" description="Helical" evidence="7">
    <location>
        <begin position="173"/>
        <end position="197"/>
    </location>
</feature>
<name>A0A3A4K4B7_9NOCA</name>
<feature type="transmembrane region" description="Helical" evidence="7">
    <location>
        <begin position="56"/>
        <end position="77"/>
    </location>
</feature>
<dbReference type="SUPFAM" id="SSF103473">
    <property type="entry name" value="MFS general substrate transporter"/>
    <property type="match status" value="1"/>
</dbReference>
<gene>
    <name evidence="9" type="ORF">D5S18_30905</name>
</gene>
<evidence type="ECO:0000256" key="4">
    <source>
        <dbReference type="ARBA" id="ARBA00022692"/>
    </source>
</evidence>
<keyword evidence="10" id="KW-1185">Reference proteome</keyword>
<dbReference type="AlphaFoldDB" id="A0A3A4K4B7"/>
<feature type="transmembrane region" description="Helical" evidence="7">
    <location>
        <begin position="234"/>
        <end position="255"/>
    </location>
</feature>
<dbReference type="InterPro" id="IPR036259">
    <property type="entry name" value="MFS_trans_sf"/>
</dbReference>
<sequence length="506" mass="52173">MSKPVVSARLDRPPLSAARRWAALGVLVLSVLLLAVDGTVLYLAVPALTADLGPTATQILWIGDIYSLALAGLLVVMGNLSDRLGRKRLLLIGSGAFGLASLLAAFASSGAVLIVARLLLGIAGATIMPATLSIIRDMFREQAERTRAIAIWSAASAGGAALGPVIGGALLNHFWWGSVFLINFPITLLLIGAGAVLLPESRDPEPGRFDLISAVLSLGAIIPVVWAVKRAVTAGFDLGVAFAFALGLGIGWLFVRRQTRLTNPLLDVELFRQRAFSGAILSNFASVFALTGMLFFFSQYLQLARGFTPLQAGLSELPATVGGLGGIALIGLLMTRLGPGRTTAVALATSAIGLALVSLAEGAEHFIWLALAITCVGLGVGIVQTVTNDSVVSAVSPNKAGTAAATSETAYELGMAFGVALLGSVVTAFYRASVPIPADLPQTHQSALYDSLAAALHTLTPDSPAAEAARTAFTTAMQSTALIAAAITAIAAVIAWLTIPSPRPQP</sequence>
<feature type="transmembrane region" description="Helical" evidence="7">
    <location>
        <begin position="317"/>
        <end position="335"/>
    </location>
</feature>
<evidence type="ECO:0000256" key="2">
    <source>
        <dbReference type="ARBA" id="ARBA00022448"/>
    </source>
</evidence>
<evidence type="ECO:0000259" key="8">
    <source>
        <dbReference type="PROSITE" id="PS50850"/>
    </source>
</evidence>
<feature type="transmembrane region" description="Helical" evidence="7">
    <location>
        <begin position="276"/>
        <end position="297"/>
    </location>
</feature>
<organism evidence="9 10">
    <name type="scientific">Nocardia panacis</name>
    <dbReference type="NCBI Taxonomy" id="2340916"/>
    <lineage>
        <taxon>Bacteria</taxon>
        <taxon>Bacillati</taxon>
        <taxon>Actinomycetota</taxon>
        <taxon>Actinomycetes</taxon>
        <taxon>Mycobacteriales</taxon>
        <taxon>Nocardiaceae</taxon>
        <taxon>Nocardia</taxon>
    </lineage>
</organism>
<dbReference type="InterPro" id="IPR005829">
    <property type="entry name" value="Sugar_transporter_CS"/>
</dbReference>
<comment type="subcellular location">
    <subcellularLocation>
        <location evidence="1">Cell membrane</location>
        <topology evidence="1">Multi-pass membrane protein</topology>
    </subcellularLocation>
</comment>
<keyword evidence="5 7" id="KW-1133">Transmembrane helix</keyword>
<keyword evidence="4 7" id="KW-0812">Transmembrane</keyword>
<evidence type="ECO:0000256" key="6">
    <source>
        <dbReference type="ARBA" id="ARBA00023136"/>
    </source>
</evidence>
<proteinExistence type="predicted"/>
<dbReference type="GO" id="GO:0005886">
    <property type="term" value="C:plasma membrane"/>
    <property type="evidence" value="ECO:0007669"/>
    <property type="project" value="UniProtKB-SubCell"/>
</dbReference>
<dbReference type="Gene3D" id="1.20.1250.20">
    <property type="entry name" value="MFS general substrate transporter like domains"/>
    <property type="match status" value="1"/>
</dbReference>
<dbReference type="GO" id="GO:0022857">
    <property type="term" value="F:transmembrane transporter activity"/>
    <property type="evidence" value="ECO:0007669"/>
    <property type="project" value="InterPro"/>
</dbReference>
<feature type="transmembrane region" description="Helical" evidence="7">
    <location>
        <begin position="366"/>
        <end position="383"/>
    </location>
</feature>
<dbReference type="PANTHER" id="PTHR42718">
    <property type="entry name" value="MAJOR FACILITATOR SUPERFAMILY MULTIDRUG TRANSPORTER MFSC"/>
    <property type="match status" value="1"/>
</dbReference>
<dbReference type="RefSeq" id="WP_120044667.1">
    <property type="nucleotide sequence ID" value="NZ_QZFU01000045.1"/>
</dbReference>
<dbReference type="OrthoDB" id="9781469at2"/>
<dbReference type="Gene3D" id="1.20.1720.10">
    <property type="entry name" value="Multidrug resistance protein D"/>
    <property type="match status" value="1"/>
</dbReference>
<evidence type="ECO:0000256" key="5">
    <source>
        <dbReference type="ARBA" id="ARBA00022989"/>
    </source>
</evidence>
<accession>A0A3A4K4B7</accession>
<dbReference type="InterPro" id="IPR011701">
    <property type="entry name" value="MFS"/>
</dbReference>
<dbReference type="CDD" id="cd17321">
    <property type="entry name" value="MFS_MMR_MDR_like"/>
    <property type="match status" value="1"/>
</dbReference>
<feature type="transmembrane region" description="Helical" evidence="7">
    <location>
        <begin position="147"/>
        <end position="167"/>
    </location>
</feature>
<evidence type="ECO:0000256" key="7">
    <source>
        <dbReference type="SAM" id="Phobius"/>
    </source>
</evidence>
<reference evidence="9 10" key="1">
    <citation type="submission" date="2018-09" db="EMBL/GenBank/DDBJ databases">
        <title>YIM PH21274 draft genome.</title>
        <authorList>
            <person name="Miao C."/>
        </authorList>
    </citation>
    <scope>NUCLEOTIDE SEQUENCE [LARGE SCALE GENOMIC DNA]</scope>
    <source>
        <strain evidence="9 10">YIM PH 21724</strain>
    </source>
</reference>
<evidence type="ECO:0000313" key="10">
    <source>
        <dbReference type="Proteomes" id="UP000266677"/>
    </source>
</evidence>
<feature type="domain" description="Major facilitator superfamily (MFS) profile" evidence="8">
    <location>
        <begin position="23"/>
        <end position="503"/>
    </location>
</feature>
<comment type="caution">
    <text evidence="9">The sequence shown here is derived from an EMBL/GenBank/DDBJ whole genome shotgun (WGS) entry which is preliminary data.</text>
</comment>
<evidence type="ECO:0000256" key="1">
    <source>
        <dbReference type="ARBA" id="ARBA00004651"/>
    </source>
</evidence>
<feature type="transmembrane region" description="Helical" evidence="7">
    <location>
        <begin position="114"/>
        <end position="135"/>
    </location>
</feature>